<dbReference type="RefSeq" id="WP_190887207.1">
    <property type="nucleotide sequence ID" value="NZ_JACWZY010000008.1"/>
</dbReference>
<feature type="chain" id="PRO_5037550552" description="DUF3575 domain-containing protein" evidence="1">
    <location>
        <begin position="19"/>
        <end position="149"/>
    </location>
</feature>
<organism evidence="2 3">
    <name type="scientific">Spirosoma profusum</name>
    <dbReference type="NCBI Taxonomy" id="2771354"/>
    <lineage>
        <taxon>Bacteria</taxon>
        <taxon>Pseudomonadati</taxon>
        <taxon>Bacteroidota</taxon>
        <taxon>Cytophagia</taxon>
        <taxon>Cytophagales</taxon>
        <taxon>Cytophagaceae</taxon>
        <taxon>Spirosoma</taxon>
    </lineage>
</organism>
<dbReference type="Proteomes" id="UP000598820">
    <property type="component" value="Unassembled WGS sequence"/>
</dbReference>
<protein>
    <recommendedName>
        <fullName evidence="4">DUF3575 domain-containing protein</fullName>
    </recommendedName>
</protein>
<feature type="signal peptide" evidence="1">
    <location>
        <begin position="1"/>
        <end position="18"/>
    </location>
</feature>
<sequence>MQRLISISLLLGASTTFAQQFPRHELSINGFRNPSIGLEYRQNHVSVHAGYYLTAFRAGVNTSFLRAGLTYWFLPVGCKPNPSSFYTSVSYVRGFNGDYREKNGAMGEVGFRWMVWKGLNLRIGVAALMAPGESLKVNPTPGIGYAFSW</sequence>
<evidence type="ECO:0000256" key="1">
    <source>
        <dbReference type="SAM" id="SignalP"/>
    </source>
</evidence>
<gene>
    <name evidence="2" type="ORF">IC229_11915</name>
</gene>
<reference evidence="2" key="1">
    <citation type="submission" date="2020-09" db="EMBL/GenBank/DDBJ databases">
        <authorList>
            <person name="Kim M.K."/>
        </authorList>
    </citation>
    <scope>NUCLEOTIDE SEQUENCE</scope>
    <source>
        <strain evidence="2">BT702</strain>
    </source>
</reference>
<keyword evidence="3" id="KW-1185">Reference proteome</keyword>
<keyword evidence="1" id="KW-0732">Signal</keyword>
<dbReference type="EMBL" id="JACWZY010000008">
    <property type="protein sequence ID" value="MBD2701348.1"/>
    <property type="molecule type" value="Genomic_DNA"/>
</dbReference>
<evidence type="ECO:0000313" key="3">
    <source>
        <dbReference type="Proteomes" id="UP000598820"/>
    </source>
</evidence>
<dbReference type="AlphaFoldDB" id="A0A926XVG1"/>
<accession>A0A926XVG1</accession>
<proteinExistence type="predicted"/>
<evidence type="ECO:0008006" key="4">
    <source>
        <dbReference type="Google" id="ProtNLM"/>
    </source>
</evidence>
<name>A0A926XVG1_9BACT</name>
<comment type="caution">
    <text evidence="2">The sequence shown here is derived from an EMBL/GenBank/DDBJ whole genome shotgun (WGS) entry which is preliminary data.</text>
</comment>
<evidence type="ECO:0000313" key="2">
    <source>
        <dbReference type="EMBL" id="MBD2701348.1"/>
    </source>
</evidence>